<evidence type="ECO:0000256" key="2">
    <source>
        <dbReference type="SAM" id="Phobius"/>
    </source>
</evidence>
<accession>A0ABD3PMM1</accession>
<dbReference type="Proteomes" id="UP001530315">
    <property type="component" value="Unassembled WGS sequence"/>
</dbReference>
<proteinExistence type="predicted"/>
<name>A0ABD3PMM1_9STRA</name>
<keyword evidence="4" id="KW-1185">Reference proteome</keyword>
<evidence type="ECO:0000313" key="3">
    <source>
        <dbReference type="EMBL" id="KAL3788566.1"/>
    </source>
</evidence>
<feature type="transmembrane region" description="Helical" evidence="2">
    <location>
        <begin position="368"/>
        <end position="391"/>
    </location>
</feature>
<keyword evidence="2" id="KW-0812">Transmembrane</keyword>
<evidence type="ECO:0000313" key="4">
    <source>
        <dbReference type="Proteomes" id="UP001530315"/>
    </source>
</evidence>
<sequence>MVVVGQQHEHLRGVPELRRSVQHGAGGREWRSLQGGGGQSYMVDKYGVQYDGNSLFWRYLGLYTDCDGLSNGDFCPRKLLWAAYVDSQYQGNSIEEYQFYDLSTGEWDGSICSGRWRARCARMDCHESGTDFELVGVFKESEGMFDWTEQLFKHEGMCIWNDDSTYQTMKTWMNKWPTTCKQLDVTDSRGKTAYIAVKPISDGDMTVAIYADSACTKESSHMDLTDYIVKLYQSQGNSKSDGYQAAATYKAAIQTWNDNMNYFKICQPCMAYNLNEQNQNDHRARVLRVLEGNDYQGGQKREKYNCYDDAGYTNVNQCYKFESKTKVEAASTEDLKTASHQGSILQIEVDRKVYGRGGIKSPGGGKALVRSLGITLVVGLVFMALHVRVIVVERKRKMMTRSAGRRKKSKRRTKRGKLSSKREKLVEEDGANYNDRPNTSWKGVKLGEKAGTSEGVKYPDTDIT</sequence>
<organism evidence="3 4">
    <name type="scientific">Stephanodiscus triporus</name>
    <dbReference type="NCBI Taxonomy" id="2934178"/>
    <lineage>
        <taxon>Eukaryota</taxon>
        <taxon>Sar</taxon>
        <taxon>Stramenopiles</taxon>
        <taxon>Ochrophyta</taxon>
        <taxon>Bacillariophyta</taxon>
        <taxon>Coscinodiscophyceae</taxon>
        <taxon>Thalassiosirophycidae</taxon>
        <taxon>Stephanodiscales</taxon>
        <taxon>Stephanodiscaceae</taxon>
        <taxon>Stephanodiscus</taxon>
    </lineage>
</organism>
<keyword evidence="2" id="KW-1133">Transmembrane helix</keyword>
<keyword evidence="2" id="KW-0472">Membrane</keyword>
<gene>
    <name evidence="3" type="ORF">ACHAW5_009412</name>
</gene>
<reference evidence="3 4" key="1">
    <citation type="submission" date="2024-10" db="EMBL/GenBank/DDBJ databases">
        <title>Updated reference genomes for cyclostephanoid diatoms.</title>
        <authorList>
            <person name="Roberts W.R."/>
            <person name="Alverson A.J."/>
        </authorList>
    </citation>
    <scope>NUCLEOTIDE SEQUENCE [LARGE SCALE GENOMIC DNA]</scope>
    <source>
        <strain evidence="3 4">AJA276-08</strain>
    </source>
</reference>
<dbReference type="EMBL" id="JALLAZ020000722">
    <property type="protein sequence ID" value="KAL3788566.1"/>
    <property type="molecule type" value="Genomic_DNA"/>
</dbReference>
<comment type="caution">
    <text evidence="3">The sequence shown here is derived from an EMBL/GenBank/DDBJ whole genome shotgun (WGS) entry which is preliminary data.</text>
</comment>
<evidence type="ECO:0000256" key="1">
    <source>
        <dbReference type="SAM" id="MobiDB-lite"/>
    </source>
</evidence>
<feature type="compositionally biased region" description="Basic residues" evidence="1">
    <location>
        <begin position="398"/>
        <end position="419"/>
    </location>
</feature>
<dbReference type="AlphaFoldDB" id="A0ABD3PMM1"/>
<feature type="region of interest" description="Disordered" evidence="1">
    <location>
        <begin position="398"/>
        <end position="464"/>
    </location>
</feature>
<protein>
    <submittedName>
        <fullName evidence="3">Uncharacterized protein</fullName>
    </submittedName>
</protein>